<accession>A0A1I8JQA8</accession>
<keyword evidence="2" id="KW-1185">Reference proteome</keyword>
<dbReference type="GO" id="GO:0007032">
    <property type="term" value="P:endosome organization"/>
    <property type="evidence" value="ECO:0007669"/>
    <property type="project" value="TreeGrafter"/>
</dbReference>
<organism evidence="2 3">
    <name type="scientific">Macrostomum lignano</name>
    <dbReference type="NCBI Taxonomy" id="282301"/>
    <lineage>
        <taxon>Eukaryota</taxon>
        <taxon>Metazoa</taxon>
        <taxon>Spiralia</taxon>
        <taxon>Lophotrochozoa</taxon>
        <taxon>Platyhelminthes</taxon>
        <taxon>Rhabditophora</taxon>
        <taxon>Macrostomorpha</taxon>
        <taxon>Macrostomida</taxon>
        <taxon>Macrostomidae</taxon>
        <taxon>Macrostomum</taxon>
    </lineage>
</organism>
<dbReference type="Proteomes" id="UP000095280">
    <property type="component" value="Unplaced"/>
</dbReference>
<proteinExistence type="predicted"/>
<dbReference type="PANTHER" id="PTHR31409">
    <property type="entry name" value="WASH COMPLEX SUBUNIT 4"/>
    <property type="match status" value="1"/>
</dbReference>
<dbReference type="WBParaSite" id="snap_masked-unitig_31999-processed-gene-0.0-mRNA-1">
    <property type="protein sequence ID" value="snap_masked-unitig_31999-processed-gene-0.0-mRNA-1"/>
    <property type="gene ID" value="snap_masked-unitig_31999-processed-gene-0.0"/>
</dbReference>
<feature type="region of interest" description="Disordered" evidence="1">
    <location>
        <begin position="226"/>
        <end position="264"/>
    </location>
</feature>
<dbReference type="GO" id="GO:0016197">
    <property type="term" value="P:endosomal transport"/>
    <property type="evidence" value="ECO:0007669"/>
    <property type="project" value="TreeGrafter"/>
</dbReference>
<reference evidence="3" key="1">
    <citation type="submission" date="2016-11" db="UniProtKB">
        <authorList>
            <consortium name="WormBaseParasite"/>
        </authorList>
    </citation>
    <scope>IDENTIFICATION</scope>
</reference>
<protein>
    <submittedName>
        <fullName evidence="3">Uncharacterized protein</fullName>
    </submittedName>
</protein>
<dbReference type="AlphaFoldDB" id="A0A1I8JQA8"/>
<name>A0A1I8JQA8_9PLAT</name>
<sequence>MTSSSCLAVFNSAQARAQSPVWTRLIAEATDWPFLIWHGQRPVPWRFTWPTVHRCQDVNRVHYLFAALADASRFLLGARHVRAAIRIITRPIWQLDDRNPLRVGRRTALHDWRTYAEMKEPCPAASTGLYLVEPHLPSQQLRSRRGPEPSWTISGCSSRRSATAMGYVRMIRSGGLNCCRQRYRDFVPDLAKISRRFRGIGEQGLDLSQGTVTAAPAADQNLLFRAEKEGGGGGGSGGKWRRRRLCSRGPDISGDSGSDARLQL</sequence>
<dbReference type="GO" id="GO:0005768">
    <property type="term" value="C:endosome"/>
    <property type="evidence" value="ECO:0007669"/>
    <property type="project" value="TreeGrafter"/>
</dbReference>
<evidence type="ECO:0000256" key="1">
    <source>
        <dbReference type="SAM" id="MobiDB-lite"/>
    </source>
</evidence>
<evidence type="ECO:0000313" key="2">
    <source>
        <dbReference type="Proteomes" id="UP000095280"/>
    </source>
</evidence>
<dbReference type="InterPro" id="IPR027307">
    <property type="entry name" value="WASH7"/>
</dbReference>
<dbReference type="GO" id="GO:0071203">
    <property type="term" value="C:WASH complex"/>
    <property type="evidence" value="ECO:0007669"/>
    <property type="project" value="InterPro"/>
</dbReference>
<dbReference type="PANTHER" id="PTHR31409:SF0">
    <property type="entry name" value="WASH COMPLEX SUBUNIT 4"/>
    <property type="match status" value="1"/>
</dbReference>
<evidence type="ECO:0000313" key="3">
    <source>
        <dbReference type="WBParaSite" id="snap_masked-unitig_31999-processed-gene-0.0-mRNA-1"/>
    </source>
</evidence>